<keyword evidence="2" id="KW-1133">Transmembrane helix</keyword>
<keyword evidence="2" id="KW-0812">Transmembrane</keyword>
<sequence>MTTMPSPHPTTPPDATDHPVRGTRTGRTRRVLTAVLVTLVALLTLSGCARVQAGLAVQPDDTVDGDVVIATPGGAPDGKGPAITVPPELADDVDVAPYSQDGYVGSKITFTGLTFEQVSKLNLLGGVAGGRADLELRRVGGRIAVQGRADLTTVPVDGADVQLRINFPGEVVETNGEPDGGQVNWTFAPGEVGQINASVAATDPNAPSTVGWTLFLGALVVAAAGVAVVLAKRNRNPPVRT</sequence>
<evidence type="ECO:0000256" key="2">
    <source>
        <dbReference type="SAM" id="Phobius"/>
    </source>
</evidence>
<proteinExistence type="predicted"/>
<organism evidence="4 5">
    <name type="scientific">Pseudonocardia endophytica</name>
    <dbReference type="NCBI Taxonomy" id="401976"/>
    <lineage>
        <taxon>Bacteria</taxon>
        <taxon>Bacillati</taxon>
        <taxon>Actinomycetota</taxon>
        <taxon>Actinomycetes</taxon>
        <taxon>Pseudonocardiales</taxon>
        <taxon>Pseudonocardiaceae</taxon>
        <taxon>Pseudonocardia</taxon>
    </lineage>
</organism>
<protein>
    <submittedName>
        <fullName evidence="4">Uncharacterized protein DUF3153</fullName>
    </submittedName>
</protein>
<evidence type="ECO:0000259" key="3">
    <source>
        <dbReference type="Pfam" id="PF21946"/>
    </source>
</evidence>
<reference evidence="4 5" key="1">
    <citation type="submission" date="2019-03" db="EMBL/GenBank/DDBJ databases">
        <title>Sequencing the genomes of 1000 actinobacteria strains.</title>
        <authorList>
            <person name="Klenk H.-P."/>
        </authorList>
    </citation>
    <scope>NUCLEOTIDE SEQUENCE [LARGE SCALE GENOMIC DNA]</scope>
    <source>
        <strain evidence="4 5">DSM 44969</strain>
    </source>
</reference>
<evidence type="ECO:0000256" key="1">
    <source>
        <dbReference type="SAM" id="MobiDB-lite"/>
    </source>
</evidence>
<feature type="region of interest" description="Disordered" evidence="1">
    <location>
        <begin position="1"/>
        <end position="26"/>
    </location>
</feature>
<keyword evidence="5" id="KW-1185">Reference proteome</keyword>
<dbReference type="AlphaFoldDB" id="A0A4R1HUL1"/>
<evidence type="ECO:0000313" key="4">
    <source>
        <dbReference type="EMBL" id="TCK25053.1"/>
    </source>
</evidence>
<dbReference type="Pfam" id="PF21946">
    <property type="entry name" value="LppM"/>
    <property type="match status" value="1"/>
</dbReference>
<feature type="compositionally biased region" description="Pro residues" evidence="1">
    <location>
        <begin position="1"/>
        <end position="12"/>
    </location>
</feature>
<dbReference type="InterPro" id="IPR053807">
    <property type="entry name" value="LppM"/>
</dbReference>
<evidence type="ECO:0000313" key="5">
    <source>
        <dbReference type="Proteomes" id="UP000295560"/>
    </source>
</evidence>
<feature type="domain" description="LppM" evidence="3">
    <location>
        <begin position="50"/>
        <end position="200"/>
    </location>
</feature>
<accession>A0A4R1HUL1</accession>
<comment type="caution">
    <text evidence="4">The sequence shown here is derived from an EMBL/GenBank/DDBJ whole genome shotgun (WGS) entry which is preliminary data.</text>
</comment>
<gene>
    <name evidence="4" type="ORF">EV378_0850</name>
</gene>
<dbReference type="Proteomes" id="UP000295560">
    <property type="component" value="Unassembled WGS sequence"/>
</dbReference>
<feature type="transmembrane region" description="Helical" evidence="2">
    <location>
        <begin position="31"/>
        <end position="53"/>
    </location>
</feature>
<name>A0A4R1HUL1_PSEEN</name>
<keyword evidence="2" id="KW-0472">Membrane</keyword>
<feature type="transmembrane region" description="Helical" evidence="2">
    <location>
        <begin position="212"/>
        <end position="231"/>
    </location>
</feature>
<dbReference type="RefSeq" id="WP_243653265.1">
    <property type="nucleotide sequence ID" value="NZ_SMFZ01000001.1"/>
</dbReference>
<dbReference type="EMBL" id="SMFZ01000001">
    <property type="protein sequence ID" value="TCK25053.1"/>
    <property type="molecule type" value="Genomic_DNA"/>
</dbReference>